<feature type="region of interest" description="Disordered" evidence="1">
    <location>
        <begin position="55"/>
        <end position="86"/>
    </location>
</feature>
<proteinExistence type="predicted"/>
<dbReference type="Pfam" id="PF07727">
    <property type="entry name" value="RVT_2"/>
    <property type="match status" value="1"/>
</dbReference>
<gene>
    <name evidence="3" type="primary">LOC107818252</name>
</gene>
<evidence type="ECO:0000259" key="2">
    <source>
        <dbReference type="Pfam" id="PF07727"/>
    </source>
</evidence>
<dbReference type="RefSeq" id="XP_016499719.1">
    <property type="nucleotide sequence ID" value="XM_016644233.1"/>
</dbReference>
<name>A0A1S4CFH4_TOBAC</name>
<dbReference type="AlphaFoldDB" id="A0A1S4CFH4"/>
<feature type="domain" description="Reverse transcriptase Ty1/copia-type" evidence="2">
    <location>
        <begin position="212"/>
        <end position="291"/>
    </location>
</feature>
<dbReference type="PaxDb" id="4097-A0A1S4CFH4"/>
<dbReference type="STRING" id="4097.A0A1S4CFH4"/>
<organism evidence="3">
    <name type="scientific">Nicotiana tabacum</name>
    <name type="common">Common tobacco</name>
    <dbReference type="NCBI Taxonomy" id="4097"/>
    <lineage>
        <taxon>Eukaryota</taxon>
        <taxon>Viridiplantae</taxon>
        <taxon>Streptophyta</taxon>
        <taxon>Embryophyta</taxon>
        <taxon>Tracheophyta</taxon>
        <taxon>Spermatophyta</taxon>
        <taxon>Magnoliopsida</taxon>
        <taxon>eudicotyledons</taxon>
        <taxon>Gunneridae</taxon>
        <taxon>Pentapetalae</taxon>
        <taxon>asterids</taxon>
        <taxon>lamiids</taxon>
        <taxon>Solanales</taxon>
        <taxon>Solanaceae</taxon>
        <taxon>Nicotianoideae</taxon>
        <taxon>Nicotianeae</taxon>
        <taxon>Nicotiana</taxon>
    </lineage>
</organism>
<sequence length="299" mass="33505">MGNKVLSLARRKIHISTDVVFCENVFPFTLSSTYVSLYNVFKLVSFPTYIEGDSTHPGVQSSEDITSPGVHQHSKFSPVNDTSTHTSDTPFPYASILAASYEATSHSSPTSTQSETPILRKSNRTHKTPTYLKDYICTLPNTSQPATSQCSPSLNALFSNLNHITHDVLCSESQHLVTNICHDSAPSSYREATLNPTWQAAMTQEFDALHANHTWDLVPLLAGKQAIGCKWVYKVKHKVDRRIERLNYISSERLYSTSRGYTETFSPVVKMTTVRVLVTVVVNKSWDIFQLGKQCIPLW</sequence>
<protein>
    <recommendedName>
        <fullName evidence="2">Reverse transcriptase Ty1/copia-type domain-containing protein</fullName>
    </recommendedName>
</protein>
<dbReference type="OMA" id="LVTNICH"/>
<evidence type="ECO:0000313" key="3">
    <source>
        <dbReference type="RefSeq" id="XP_016499719.1"/>
    </source>
</evidence>
<dbReference type="OrthoDB" id="1929979at2759"/>
<reference evidence="3" key="1">
    <citation type="submission" date="2025-08" db="UniProtKB">
        <authorList>
            <consortium name="RefSeq"/>
        </authorList>
    </citation>
    <scope>IDENTIFICATION</scope>
</reference>
<dbReference type="InterPro" id="IPR013103">
    <property type="entry name" value="RVT_2"/>
</dbReference>
<accession>A0A1S4CFH4</accession>
<dbReference type="KEGG" id="nta:107818252"/>
<evidence type="ECO:0000256" key="1">
    <source>
        <dbReference type="SAM" id="MobiDB-lite"/>
    </source>
</evidence>
<feature type="compositionally biased region" description="Polar residues" evidence="1">
    <location>
        <begin position="75"/>
        <end position="86"/>
    </location>
</feature>